<keyword evidence="1" id="KW-0812">Transmembrane</keyword>
<gene>
    <name evidence="2" type="ORF">KTA_09690</name>
</gene>
<keyword evidence="1" id="KW-0472">Membrane</keyword>
<dbReference type="Gene3D" id="3.30.1390.10">
    <property type="match status" value="1"/>
</dbReference>
<keyword evidence="1" id="KW-1133">Transmembrane helix</keyword>
<name>A0A455SYK7_9CHLR</name>
<accession>A0A455SYK7</accession>
<evidence type="ECO:0000313" key="2">
    <source>
        <dbReference type="EMBL" id="BBH92770.1"/>
    </source>
</evidence>
<dbReference type="AlphaFoldDB" id="A0A455SYK7"/>
<organism evidence="2">
    <name type="scientific">Thermogemmatispora argillosa</name>
    <dbReference type="NCBI Taxonomy" id="2045280"/>
    <lineage>
        <taxon>Bacteria</taxon>
        <taxon>Bacillati</taxon>
        <taxon>Chloroflexota</taxon>
        <taxon>Ktedonobacteria</taxon>
        <taxon>Thermogemmatisporales</taxon>
        <taxon>Thermogemmatisporaceae</taxon>
        <taxon>Thermogemmatispora</taxon>
    </lineage>
</organism>
<proteinExistence type="predicted"/>
<feature type="transmembrane region" description="Helical" evidence="1">
    <location>
        <begin position="6"/>
        <end position="23"/>
    </location>
</feature>
<evidence type="ECO:0008006" key="3">
    <source>
        <dbReference type="Google" id="ProtNLM"/>
    </source>
</evidence>
<dbReference type="InterPro" id="IPR014719">
    <property type="entry name" value="Ribosomal_bL12_C/ClpS-like"/>
</dbReference>
<dbReference type="EMBL" id="AP019377">
    <property type="protein sequence ID" value="BBH92770.1"/>
    <property type="molecule type" value="Genomic_DNA"/>
</dbReference>
<evidence type="ECO:0000256" key="1">
    <source>
        <dbReference type="SAM" id="Phobius"/>
    </source>
</evidence>
<sequence>MILWVGIVLIAIGLLIGLILVSIGRRSIPMRSPEECARLREQLIASGLSPQVAEHVARGDRLEAVKAYREETGLGLAEATRYIDALLKQDL</sequence>
<reference evidence="2" key="1">
    <citation type="submission" date="2018-12" db="EMBL/GenBank/DDBJ databases">
        <title>Novel natural products biosynthetic potential of the class Ktedonobacteria.</title>
        <authorList>
            <person name="Zheng Y."/>
            <person name="Saitou A."/>
            <person name="Wang C.M."/>
            <person name="Toyoda A."/>
            <person name="Minakuchi Y."/>
            <person name="Sekiguchi Y."/>
            <person name="Ueda K."/>
            <person name="Takano H."/>
            <person name="Sakai Y."/>
            <person name="Yokota A."/>
            <person name="Yabe S."/>
        </authorList>
    </citation>
    <scope>NUCLEOTIDE SEQUENCE</scope>
    <source>
        <strain evidence="2">A3-2</strain>
    </source>
</reference>
<protein>
    <recommendedName>
        <fullName evidence="3">Ribosomal protein L7/L12 C-terminal domain-containing protein</fullName>
    </recommendedName>
</protein>